<gene>
    <name evidence="1" type="ORF">DERF_010544</name>
</gene>
<dbReference type="EMBL" id="ASGP02000004">
    <property type="protein sequence ID" value="KAH9512146.1"/>
    <property type="molecule type" value="Genomic_DNA"/>
</dbReference>
<sequence length="133" mass="14207">MLVHTKSLIPNVSAYSGEYHAFNSSSGIIVRVDKRNNLNSFVENSLATNSIFCSANVCAGLSSDNSTITPSIGPNCVRLGICFRANTPVIIMLLPLPSLLLIVSDSISCKYKYSIGSVARARVSTGRSCITFS</sequence>
<dbReference type="AlphaFoldDB" id="A0A922I1K2"/>
<keyword evidence="2" id="KW-1185">Reference proteome</keyword>
<name>A0A922I1K2_DERFA</name>
<evidence type="ECO:0000313" key="1">
    <source>
        <dbReference type="EMBL" id="KAH9512146.1"/>
    </source>
</evidence>
<protein>
    <submittedName>
        <fullName evidence="1">Uncharacterized protein</fullName>
    </submittedName>
</protein>
<reference evidence="1" key="1">
    <citation type="submission" date="2013-05" db="EMBL/GenBank/DDBJ databases">
        <authorList>
            <person name="Yim A.K.Y."/>
            <person name="Chan T.F."/>
            <person name="Ji K.M."/>
            <person name="Liu X.Y."/>
            <person name="Zhou J.W."/>
            <person name="Li R.Q."/>
            <person name="Yang K.Y."/>
            <person name="Li J."/>
            <person name="Li M."/>
            <person name="Law P.T.W."/>
            <person name="Wu Y.L."/>
            <person name="Cai Z.L."/>
            <person name="Qin H."/>
            <person name="Bao Y."/>
            <person name="Leung R.K.K."/>
            <person name="Ng P.K.S."/>
            <person name="Zou J."/>
            <person name="Zhong X.J."/>
            <person name="Ran P.X."/>
            <person name="Zhong N.S."/>
            <person name="Liu Z.G."/>
            <person name="Tsui S.K.W."/>
        </authorList>
    </citation>
    <scope>NUCLEOTIDE SEQUENCE</scope>
    <source>
        <strain evidence="1">Derf</strain>
        <tissue evidence="1">Whole organism</tissue>
    </source>
</reference>
<comment type="caution">
    <text evidence="1">The sequence shown here is derived from an EMBL/GenBank/DDBJ whole genome shotgun (WGS) entry which is preliminary data.</text>
</comment>
<accession>A0A922I1K2</accession>
<dbReference type="Proteomes" id="UP000790347">
    <property type="component" value="Unassembled WGS sequence"/>
</dbReference>
<proteinExistence type="predicted"/>
<evidence type="ECO:0000313" key="2">
    <source>
        <dbReference type="Proteomes" id="UP000790347"/>
    </source>
</evidence>
<reference evidence="1" key="2">
    <citation type="journal article" date="2022" name="Res Sq">
        <title>Comparative Genomics Reveals Insights into the Divergent Evolution of Astigmatic Mites and Household Pest Adaptations.</title>
        <authorList>
            <person name="Xiong Q."/>
            <person name="Wan A.T.-Y."/>
            <person name="Liu X.-Y."/>
            <person name="Fung C.S.-H."/>
            <person name="Xiao X."/>
            <person name="Malainual N."/>
            <person name="Hou J."/>
            <person name="Wang L."/>
            <person name="Wang M."/>
            <person name="Yang K."/>
            <person name="Cui Y."/>
            <person name="Leung E."/>
            <person name="Nong W."/>
            <person name="Shin S.-K."/>
            <person name="Au S."/>
            <person name="Jeong K.Y."/>
            <person name="Chew F.T."/>
            <person name="Hui J."/>
            <person name="Leung T.F."/>
            <person name="Tungtrongchitr A."/>
            <person name="Zhong N."/>
            <person name="Liu Z."/>
            <person name="Tsui S."/>
        </authorList>
    </citation>
    <scope>NUCLEOTIDE SEQUENCE</scope>
    <source>
        <strain evidence="1">Derf</strain>
        <tissue evidence="1">Whole organism</tissue>
    </source>
</reference>
<organism evidence="1 2">
    <name type="scientific">Dermatophagoides farinae</name>
    <name type="common">American house dust mite</name>
    <dbReference type="NCBI Taxonomy" id="6954"/>
    <lineage>
        <taxon>Eukaryota</taxon>
        <taxon>Metazoa</taxon>
        <taxon>Ecdysozoa</taxon>
        <taxon>Arthropoda</taxon>
        <taxon>Chelicerata</taxon>
        <taxon>Arachnida</taxon>
        <taxon>Acari</taxon>
        <taxon>Acariformes</taxon>
        <taxon>Sarcoptiformes</taxon>
        <taxon>Astigmata</taxon>
        <taxon>Psoroptidia</taxon>
        <taxon>Analgoidea</taxon>
        <taxon>Pyroglyphidae</taxon>
        <taxon>Dermatophagoidinae</taxon>
        <taxon>Dermatophagoides</taxon>
    </lineage>
</organism>